<name>A0A0P1NWL3_9BACT</name>
<keyword evidence="2" id="KW-1185">Reference proteome</keyword>
<gene>
    <name evidence="1" type="ORF">JGI23_01395</name>
</gene>
<proteinExistence type="predicted"/>
<accession>A0A0P1NWL3</accession>
<dbReference type="Proteomes" id="UP000199197">
    <property type="component" value="Unassembled WGS sequence"/>
</dbReference>
<evidence type="ECO:0000313" key="2">
    <source>
        <dbReference type="Proteomes" id="UP000199197"/>
    </source>
</evidence>
<organism evidence="1 2">
    <name type="scientific">Candidatus Chryseopegocella kryptomonas</name>
    <dbReference type="NCBI Taxonomy" id="1633643"/>
    <lineage>
        <taxon>Bacteria</taxon>
        <taxon>Pseudomonadati</taxon>
        <taxon>Candidatus Kryptoniota</taxon>
        <taxon>Candidatus Chryseopegocella</taxon>
    </lineage>
</organism>
<evidence type="ECO:0000313" key="1">
    <source>
        <dbReference type="EMBL" id="CUT03045.1"/>
    </source>
</evidence>
<dbReference type="AlphaFoldDB" id="A0A0P1NWL3"/>
<protein>
    <submittedName>
        <fullName evidence="1">Uncharacterized protein</fullName>
    </submittedName>
</protein>
<reference evidence="2" key="1">
    <citation type="submission" date="2015-11" db="EMBL/GenBank/DDBJ databases">
        <authorList>
            <person name="Varghese N."/>
        </authorList>
    </citation>
    <scope>NUCLEOTIDE SEQUENCE [LARGE SCALE GENOMIC DNA]</scope>
    <source>
        <strain evidence="2">JGI-23</strain>
    </source>
</reference>
<dbReference type="EMBL" id="CZVW01000014">
    <property type="protein sequence ID" value="CUT03045.1"/>
    <property type="molecule type" value="Genomic_DNA"/>
</dbReference>
<sequence length="49" mass="5943">MGLISYLDPEKDEIQGPWVRTTERKEKYVISFSHEKFQKVLEKKKNFKL</sequence>